<evidence type="ECO:0000313" key="8">
    <source>
        <dbReference type="Proteomes" id="UP000245068"/>
    </source>
</evidence>
<dbReference type="AlphaFoldDB" id="A0A2T8X2N7"/>
<feature type="domain" description="Ner winged helix-turn-helix DNA-binding" evidence="5">
    <location>
        <begin position="18"/>
        <end position="85"/>
    </location>
</feature>
<evidence type="ECO:0000256" key="2">
    <source>
        <dbReference type="ARBA" id="ARBA00023015"/>
    </source>
</evidence>
<evidence type="ECO:0000313" key="6">
    <source>
        <dbReference type="EMBL" id="PVJ44940.1"/>
    </source>
</evidence>
<evidence type="ECO:0000259" key="5">
    <source>
        <dbReference type="Pfam" id="PF13693"/>
    </source>
</evidence>
<sequence>MRVSRQASNNLFVREGCDWSSRAIYTALELKGIDLSELEKELGLKSGSMRNVFYRQCRKYEAVIAEKIGVEPSVIWPSRYPTGSRNVA</sequence>
<comment type="caution">
    <text evidence="6">The sequence shown here is derived from an EMBL/GenBank/DDBJ whole genome shotgun (WGS) entry which is preliminary data.</text>
</comment>
<proteinExistence type="inferred from homology"/>
<organism evidence="6 9">
    <name type="scientific">Salmonella enterica subsp. enterica serovar Gaminara</name>
    <dbReference type="NCBI Taxonomy" id="913070"/>
    <lineage>
        <taxon>Bacteria</taxon>
        <taxon>Pseudomonadati</taxon>
        <taxon>Pseudomonadota</taxon>
        <taxon>Gammaproteobacteria</taxon>
        <taxon>Enterobacterales</taxon>
        <taxon>Enterobacteriaceae</taxon>
        <taxon>Salmonella</taxon>
    </lineage>
</organism>
<evidence type="ECO:0000256" key="4">
    <source>
        <dbReference type="ARBA" id="ARBA00023163"/>
    </source>
</evidence>
<comment type="similarity">
    <text evidence="1">Belongs to the ner transcriptional regulatory family.</text>
</comment>
<protein>
    <submittedName>
        <fullName evidence="6">Transcriptional regulator</fullName>
    </submittedName>
</protein>
<dbReference type="InterPro" id="IPR038722">
    <property type="entry name" value="Ner_HTH_dom"/>
</dbReference>
<keyword evidence="3" id="KW-0238">DNA-binding</keyword>
<keyword evidence="4" id="KW-0804">Transcription</keyword>
<keyword evidence="2" id="KW-0805">Transcription regulation</keyword>
<accession>A0A2T8X2N7</accession>
<dbReference type="InterPro" id="IPR010982">
    <property type="entry name" value="Lambda_DNA-bd_dom_sf"/>
</dbReference>
<dbReference type="SUPFAM" id="SSF47413">
    <property type="entry name" value="lambda repressor-like DNA-binding domains"/>
    <property type="match status" value="1"/>
</dbReference>
<evidence type="ECO:0000256" key="1">
    <source>
        <dbReference type="ARBA" id="ARBA00006157"/>
    </source>
</evidence>
<evidence type="ECO:0000256" key="3">
    <source>
        <dbReference type="ARBA" id="ARBA00023125"/>
    </source>
</evidence>
<dbReference type="Gene3D" id="1.10.260.40">
    <property type="entry name" value="lambda repressor-like DNA-binding domains"/>
    <property type="match status" value="1"/>
</dbReference>
<dbReference type="GO" id="GO:0003677">
    <property type="term" value="F:DNA binding"/>
    <property type="evidence" value="ECO:0007669"/>
    <property type="project" value="UniProtKB-KW"/>
</dbReference>
<dbReference type="EMBL" id="QDOO01000107">
    <property type="protein sequence ID" value="PVM62208.1"/>
    <property type="molecule type" value="Genomic_DNA"/>
</dbReference>
<evidence type="ECO:0000313" key="9">
    <source>
        <dbReference type="Proteomes" id="UP000245551"/>
    </source>
</evidence>
<dbReference type="RefSeq" id="WP_079955361.1">
    <property type="nucleotide sequence ID" value="NZ_QDLV01000018.1"/>
</dbReference>
<gene>
    <name evidence="7" type="ORF">C4784_28755</name>
    <name evidence="6" type="ORF">C4855_19250</name>
</gene>
<dbReference type="Proteomes" id="UP000245068">
    <property type="component" value="Unassembled WGS sequence"/>
</dbReference>
<name>A0A2T8X2N7_SALET</name>
<reference evidence="8 9" key="1">
    <citation type="submission" date="2018-04" db="EMBL/GenBank/DDBJ databases">
        <title>Serotype diversity and antimicrobial resistance among Salmonella enterica isolated from patients at an equine referral hospital.</title>
        <authorList>
            <person name="Leon I.M."/>
            <person name="Lawhon S.D."/>
            <person name="Norman K.N."/>
            <person name="Threadgill D.S."/>
            <person name="Ohta N."/>
            <person name="Vinasco J."/>
            <person name="Scott H.M."/>
        </authorList>
    </citation>
    <scope>NUCLEOTIDE SEQUENCE [LARGE SCALE GENOMIC DNA]</scope>
    <source>
        <strain evidence="7 8">159</strain>
        <strain evidence="6 9">230</strain>
    </source>
</reference>
<evidence type="ECO:0000313" key="7">
    <source>
        <dbReference type="EMBL" id="PVM62208.1"/>
    </source>
</evidence>
<dbReference type="EMBL" id="QDLV01000018">
    <property type="protein sequence ID" value="PVJ44940.1"/>
    <property type="molecule type" value="Genomic_DNA"/>
</dbReference>
<dbReference type="Pfam" id="PF13693">
    <property type="entry name" value="HTH_35"/>
    <property type="match status" value="1"/>
</dbReference>
<dbReference type="Proteomes" id="UP000245551">
    <property type="component" value="Unassembled WGS sequence"/>
</dbReference>